<dbReference type="InterPro" id="IPR039426">
    <property type="entry name" value="TonB-dep_rcpt-like"/>
</dbReference>
<dbReference type="SUPFAM" id="SSF56935">
    <property type="entry name" value="Porins"/>
    <property type="match status" value="1"/>
</dbReference>
<dbReference type="InterPro" id="IPR023996">
    <property type="entry name" value="TonB-dep_OMP_SusC/RagA"/>
</dbReference>
<feature type="domain" description="TonB-dependent receptor plug" evidence="11">
    <location>
        <begin position="220"/>
        <end position="328"/>
    </location>
</feature>
<evidence type="ECO:0000256" key="6">
    <source>
        <dbReference type="ARBA" id="ARBA00023136"/>
    </source>
</evidence>
<dbReference type="InterPro" id="IPR036942">
    <property type="entry name" value="Beta-barrel_TonB_sf"/>
</dbReference>
<dbReference type="PROSITE" id="PS00018">
    <property type="entry name" value="EF_HAND_1"/>
    <property type="match status" value="1"/>
</dbReference>
<dbReference type="InterPro" id="IPR008969">
    <property type="entry name" value="CarboxyPept-like_regulatory"/>
</dbReference>
<dbReference type="Gene3D" id="2.170.130.10">
    <property type="entry name" value="TonB-dependent receptor, plug domain"/>
    <property type="match status" value="1"/>
</dbReference>
<dbReference type="OrthoDB" id="9768177at2"/>
<evidence type="ECO:0000256" key="9">
    <source>
        <dbReference type="RuleBase" id="RU003357"/>
    </source>
</evidence>
<keyword evidence="13" id="KW-1185">Reference proteome</keyword>
<reference evidence="12 13" key="1">
    <citation type="submission" date="2018-10" db="EMBL/GenBank/DDBJ databases">
        <title>Genomic Encyclopedia of Archaeal and Bacterial Type Strains, Phase II (KMG-II): from individual species to whole genera.</title>
        <authorList>
            <person name="Goeker M."/>
        </authorList>
    </citation>
    <scope>NUCLEOTIDE SEQUENCE [LARGE SCALE GENOMIC DNA]</scope>
    <source>
        <strain evidence="12 13">DSM 18602</strain>
    </source>
</reference>
<dbReference type="NCBIfam" id="TIGR04057">
    <property type="entry name" value="SusC_RagA_signa"/>
    <property type="match status" value="1"/>
</dbReference>
<sequence length="1131" mass="122768">MRRPWYKIMRITFSQLFILVVLTVVSYARPSSAQVILDKKISLNAERKTLADILKQLAKTNQIQFIYNKDVIQTGDRISVQFSDEPLKTVLDKLLARYDINYQVFKNKIVLIDAEKIDVTANTPKQTVPVSGKVLDEKGQPLIGVSVTIKGTTKGTVTDPDGNFKIQADNPSDILVFKYIGYLTFEAPAGSPSPITVKLISNSTSLNEVVVVGYGTQRTLDITGSVGSITDKSIRDQPVTTIGEAMAAKIAGVEVQQTTGKPGAPITVRIRGAGSISAGNQPLYVLDGYPLADPATLNLLSNDDIASIEVLKDASAAAIYGSRGGNGVVLITTKKGTGDGKTKFNLNFYSGLSSPSKYLDMLNSAEFVDVTLRAYNNAYIDRGGDPAVLPVNRAYGLAAIFFNPSQWDDTNWQKVVTQTAPFNNYQLSVSGGSNGNKYYLSAGFLQQDGIVKYTGFKRYSVRSNIEAAVKPNLKIGLNLAPSFSNERVSNTEGTYANATNEGTIMLAVLSQPFIGPYQADGSYTRPVLTGNASSRNALALLKEITDWQKTLRALGNLYIDWQPVKGLTLRTSGGADFVASRRDYFRPTTVPSSGVSVANGFNNTAQNINLLWENTANYKTTLAKDHKLELLAGYSAQWNDNEQNSIVGSGYPNDAVTTVNAATTRIGTENIEKWALASILARINYSYKDKYLLTANFRRDGSSRFGANTQYGSFPSASVGWRLSEESFLKSINWLNELKIRASYGLTGNNNIANYGSIGLITQDNYVLGTGTGTLTGGLAPSSISNPDLKWEKNVQTDLGLEASILHDRLQITADYYSRVSSDLLLNLQVPSILGFTSALVNIGEVQNKGVEFTVNSRNLVGGLKWNTNFNISFNRNKVLNTGPSATPIFTGSYVANINVTQVGSAIGSFYGYHAIGVFNNTAELNTYPHFANTRAGDVKYEDVNHDGIIDAHDMTLIGNNQPDFTYGITNTFQFRNFDLSTVLQGVQGDQIANAFSSVIENGSGAGINQKRGVLNAWQSPDNPGDGIHPRLNSSVTGSNNVFSSRFVEDGSYLRLRTVTLGYTLPAKLAEKFKIKSARFYLTGENLFTLTKYSGFNPEVGSAGDNATQPGVDYGAYPISRVYTIGVNIGF</sequence>
<evidence type="ECO:0000256" key="4">
    <source>
        <dbReference type="ARBA" id="ARBA00022692"/>
    </source>
</evidence>
<proteinExistence type="inferred from homology"/>
<dbReference type="Gene3D" id="3.55.50.30">
    <property type="match status" value="1"/>
</dbReference>
<keyword evidence="5 9" id="KW-0798">TonB box</keyword>
<dbReference type="Proteomes" id="UP000268007">
    <property type="component" value="Unassembled WGS sequence"/>
</dbReference>
<evidence type="ECO:0000256" key="5">
    <source>
        <dbReference type="ARBA" id="ARBA00023077"/>
    </source>
</evidence>
<dbReference type="PROSITE" id="PS52016">
    <property type="entry name" value="TONB_DEPENDENT_REC_3"/>
    <property type="match status" value="1"/>
</dbReference>
<evidence type="ECO:0000313" key="12">
    <source>
        <dbReference type="EMBL" id="RKR79954.1"/>
    </source>
</evidence>
<dbReference type="Pfam" id="PF07715">
    <property type="entry name" value="Plug"/>
    <property type="match status" value="1"/>
</dbReference>
<dbReference type="SUPFAM" id="SSF49464">
    <property type="entry name" value="Carboxypeptidase regulatory domain-like"/>
    <property type="match status" value="1"/>
</dbReference>
<dbReference type="GO" id="GO:0009279">
    <property type="term" value="C:cell outer membrane"/>
    <property type="evidence" value="ECO:0007669"/>
    <property type="project" value="UniProtKB-SubCell"/>
</dbReference>
<dbReference type="InterPro" id="IPR000531">
    <property type="entry name" value="Beta-barrel_TonB"/>
</dbReference>
<keyword evidence="6 8" id="KW-0472">Membrane</keyword>
<dbReference type="InterPro" id="IPR012910">
    <property type="entry name" value="Plug_dom"/>
</dbReference>
<dbReference type="InterPro" id="IPR037066">
    <property type="entry name" value="Plug_dom_sf"/>
</dbReference>
<keyword evidence="2 8" id="KW-0813">Transport</keyword>
<evidence type="ECO:0000256" key="1">
    <source>
        <dbReference type="ARBA" id="ARBA00004571"/>
    </source>
</evidence>
<dbReference type="Pfam" id="PF00593">
    <property type="entry name" value="TonB_dep_Rec_b-barrel"/>
    <property type="match status" value="1"/>
</dbReference>
<evidence type="ECO:0000256" key="7">
    <source>
        <dbReference type="ARBA" id="ARBA00023237"/>
    </source>
</evidence>
<name>A0A495IVB3_9SPHI</name>
<keyword evidence="7 8" id="KW-0998">Cell outer membrane</keyword>
<dbReference type="EMBL" id="RBKU01000001">
    <property type="protein sequence ID" value="RKR79954.1"/>
    <property type="molecule type" value="Genomic_DNA"/>
</dbReference>
<comment type="caution">
    <text evidence="12">The sequence shown here is derived from an EMBL/GenBank/DDBJ whole genome shotgun (WGS) entry which is preliminary data.</text>
</comment>
<dbReference type="InterPro" id="IPR018247">
    <property type="entry name" value="EF_Hand_1_Ca_BS"/>
</dbReference>
<evidence type="ECO:0000256" key="2">
    <source>
        <dbReference type="ARBA" id="ARBA00022448"/>
    </source>
</evidence>
<dbReference type="NCBIfam" id="TIGR04056">
    <property type="entry name" value="OMP_RagA_SusC"/>
    <property type="match status" value="1"/>
</dbReference>
<evidence type="ECO:0000256" key="8">
    <source>
        <dbReference type="PROSITE-ProRule" id="PRU01360"/>
    </source>
</evidence>
<protein>
    <submittedName>
        <fullName evidence="12">TonB-linked SusC/RagA family outer membrane protein</fullName>
    </submittedName>
</protein>
<dbReference type="Gene3D" id="2.60.40.1120">
    <property type="entry name" value="Carboxypeptidase-like, regulatory domain"/>
    <property type="match status" value="1"/>
</dbReference>
<keyword evidence="4 8" id="KW-0812">Transmembrane</keyword>
<dbReference type="AlphaFoldDB" id="A0A495IVB3"/>
<keyword evidence="3 8" id="KW-1134">Transmembrane beta strand</keyword>
<accession>A0A495IVB3</accession>
<evidence type="ECO:0000313" key="13">
    <source>
        <dbReference type="Proteomes" id="UP000268007"/>
    </source>
</evidence>
<dbReference type="Gene3D" id="2.40.170.20">
    <property type="entry name" value="TonB-dependent receptor, beta-barrel domain"/>
    <property type="match status" value="1"/>
</dbReference>
<comment type="subcellular location">
    <subcellularLocation>
        <location evidence="1 8">Cell outer membrane</location>
        <topology evidence="1 8">Multi-pass membrane protein</topology>
    </subcellularLocation>
</comment>
<evidence type="ECO:0000259" key="11">
    <source>
        <dbReference type="Pfam" id="PF07715"/>
    </source>
</evidence>
<feature type="domain" description="TonB-dependent receptor-like beta-barrel" evidence="10">
    <location>
        <begin position="530"/>
        <end position="945"/>
    </location>
</feature>
<evidence type="ECO:0000259" key="10">
    <source>
        <dbReference type="Pfam" id="PF00593"/>
    </source>
</evidence>
<gene>
    <name evidence="12" type="ORF">BDD43_0040</name>
</gene>
<dbReference type="Pfam" id="PF13715">
    <property type="entry name" value="CarbopepD_reg_2"/>
    <property type="match status" value="1"/>
</dbReference>
<organism evidence="12 13">
    <name type="scientific">Mucilaginibacter gracilis</name>
    <dbReference type="NCBI Taxonomy" id="423350"/>
    <lineage>
        <taxon>Bacteria</taxon>
        <taxon>Pseudomonadati</taxon>
        <taxon>Bacteroidota</taxon>
        <taxon>Sphingobacteriia</taxon>
        <taxon>Sphingobacteriales</taxon>
        <taxon>Sphingobacteriaceae</taxon>
        <taxon>Mucilaginibacter</taxon>
    </lineage>
</organism>
<comment type="similarity">
    <text evidence="8 9">Belongs to the TonB-dependent receptor family.</text>
</comment>
<evidence type="ECO:0000256" key="3">
    <source>
        <dbReference type="ARBA" id="ARBA00022452"/>
    </source>
</evidence>
<dbReference type="InterPro" id="IPR023997">
    <property type="entry name" value="TonB-dep_OMP_SusC/RagA_CS"/>
</dbReference>